<dbReference type="Gene3D" id="3.40.50.970">
    <property type="match status" value="1"/>
</dbReference>
<dbReference type="FunFam" id="3.40.50.970:FF:000022">
    <property type="entry name" value="2-oxoglutarate ferredoxin oxidoreductase alpha subunit"/>
    <property type="match status" value="1"/>
</dbReference>
<name>A0A0G2ZDH8_9BACT</name>
<dbReference type="Pfam" id="PF01855">
    <property type="entry name" value="POR_N"/>
    <property type="match status" value="1"/>
</dbReference>
<dbReference type="AlphaFoldDB" id="A0A0G2ZDH8"/>
<dbReference type="InterPro" id="IPR009014">
    <property type="entry name" value="Transketo_C/PFOR_II"/>
</dbReference>
<dbReference type="PATRIC" id="fig|1330330.3.peg.510"/>
<dbReference type="InterPro" id="IPR033412">
    <property type="entry name" value="PFOR_II"/>
</dbReference>
<dbReference type="SUPFAM" id="SSF52922">
    <property type="entry name" value="TK C-terminal domain-like"/>
    <property type="match status" value="1"/>
</dbReference>
<reference evidence="4 5" key="1">
    <citation type="submission" date="2015-04" db="EMBL/GenBank/DDBJ databases">
        <title>Complete Genome Sequence of Kosmotoga pacifica SLHLJ1.</title>
        <authorList>
            <person name="Jiang L.J."/>
            <person name="Shao Z.Z."/>
            <person name="Jebbar M."/>
        </authorList>
    </citation>
    <scope>NUCLEOTIDE SEQUENCE [LARGE SCALE GENOMIC DNA]</scope>
    <source>
        <strain evidence="4 5">SLHLJ1</strain>
    </source>
</reference>
<dbReference type="KEGG" id="kpf:IX53_02510"/>
<evidence type="ECO:0000259" key="2">
    <source>
        <dbReference type="Pfam" id="PF01855"/>
    </source>
</evidence>
<feature type="domain" description="Pyruvate flavodoxin/ferredoxin oxidoreductase pyrimidine binding" evidence="2">
    <location>
        <begin position="16"/>
        <end position="241"/>
    </location>
</feature>
<gene>
    <name evidence="4" type="ORF">IX53_02510</name>
</gene>
<evidence type="ECO:0000256" key="1">
    <source>
        <dbReference type="ARBA" id="ARBA00023002"/>
    </source>
</evidence>
<dbReference type="SUPFAM" id="SSF52518">
    <property type="entry name" value="Thiamin diphosphate-binding fold (THDP-binding)"/>
    <property type="match status" value="1"/>
</dbReference>
<keyword evidence="1 4" id="KW-0560">Oxidoreductase</keyword>
<dbReference type="FunFam" id="3.40.50.920:FF:000013">
    <property type="entry name" value="Ferredoxin oxidoreductase alpha subunit"/>
    <property type="match status" value="1"/>
</dbReference>
<feature type="domain" description="Pyruvate:ferredoxin oxidoreductase core" evidence="3">
    <location>
        <begin position="276"/>
        <end position="370"/>
    </location>
</feature>
<dbReference type="NCBIfam" id="NF006412">
    <property type="entry name" value="PRK08659.1"/>
    <property type="match status" value="1"/>
</dbReference>
<dbReference type="OrthoDB" id="9794954at2"/>
<evidence type="ECO:0000259" key="3">
    <source>
        <dbReference type="Pfam" id="PF17147"/>
    </source>
</evidence>
<dbReference type="CDD" id="cd07034">
    <property type="entry name" value="TPP_PYR_PFOR_IOR-alpha_like"/>
    <property type="match status" value="1"/>
</dbReference>
<dbReference type="Pfam" id="PF17147">
    <property type="entry name" value="PFOR_II"/>
    <property type="match status" value="1"/>
</dbReference>
<evidence type="ECO:0000313" key="5">
    <source>
        <dbReference type="Proteomes" id="UP000035159"/>
    </source>
</evidence>
<dbReference type="InterPro" id="IPR002880">
    <property type="entry name" value="Pyrv_Fd/Flavodoxin_OxRdtase_N"/>
</dbReference>
<keyword evidence="5" id="KW-1185">Reference proteome</keyword>
<dbReference type="EMBL" id="CP011232">
    <property type="protein sequence ID" value="AKI96878.1"/>
    <property type="molecule type" value="Genomic_DNA"/>
</dbReference>
<protein>
    <submittedName>
        <fullName evidence="4">2-oxoglutarate ferredoxin oxidoreductase subunit alpha</fullName>
        <ecNumber evidence="4">1.2.7.3</ecNumber>
    </submittedName>
</protein>
<dbReference type="STRING" id="1330330.IX53_02510"/>
<dbReference type="InterPro" id="IPR029061">
    <property type="entry name" value="THDP-binding"/>
</dbReference>
<proteinExistence type="predicted"/>
<dbReference type="GO" id="GO:0047553">
    <property type="term" value="F:2-oxoglutarate synthase activity"/>
    <property type="evidence" value="ECO:0007669"/>
    <property type="project" value="UniProtKB-EC"/>
</dbReference>
<dbReference type="InterPro" id="IPR052368">
    <property type="entry name" value="2-oxoacid_oxidoreductase"/>
</dbReference>
<organism evidence="4 5">
    <name type="scientific">Kosmotoga pacifica</name>
    <dbReference type="NCBI Taxonomy" id="1330330"/>
    <lineage>
        <taxon>Bacteria</taxon>
        <taxon>Thermotogati</taxon>
        <taxon>Thermotogota</taxon>
        <taxon>Thermotogae</taxon>
        <taxon>Kosmotogales</taxon>
        <taxon>Kosmotogaceae</taxon>
        <taxon>Kosmotoga</taxon>
    </lineage>
</organism>
<dbReference type="RefSeq" id="WP_047754013.1">
    <property type="nucleotide sequence ID" value="NZ_CAJUHA010000004.1"/>
</dbReference>
<dbReference type="Proteomes" id="UP000035159">
    <property type="component" value="Chromosome"/>
</dbReference>
<dbReference type="PANTHER" id="PTHR43088">
    <property type="entry name" value="SUBUNIT OF PYRUVATE:FLAVODOXIN OXIDOREDUCTASE-RELATED"/>
    <property type="match status" value="1"/>
</dbReference>
<evidence type="ECO:0000313" key="4">
    <source>
        <dbReference type="EMBL" id="AKI96878.1"/>
    </source>
</evidence>
<dbReference type="EC" id="1.2.7.3" evidence="4"/>
<accession>A0A0G2ZDH8</accession>
<dbReference type="Gene3D" id="3.40.50.920">
    <property type="match status" value="1"/>
</dbReference>
<dbReference type="PANTHER" id="PTHR43088:SF1">
    <property type="entry name" value="SUBUNIT OF PYRUVATE:FLAVODOXIN OXIDOREDUCTASE"/>
    <property type="match status" value="1"/>
</dbReference>
<sequence length="384" mass="42080">MSEYVLLQGDEACALGAIKAGCRFFAGYPITPATEIAETMAKELPKVGGTFIQMEDEIASAAAIVGASLAGEKSMTATSGPGFSLMQEVIGYASMVEAPTVFVNVQRGGPSTGMPTKIAQGDIMQARWGTHGDHPIIALYPSTVEEVFRYIVTAFNYAEHYRTPVIFLMDEVLGHMRESLYLPPDSELVSVPRASESVLEDDDIFQPFIGDDQMLAAPLIKMGKSRFHVSGLVHDESGFPVGAAVDANRLLRRLDHKIRLHADEITIYDEYETGDAEILIVAYGSVARSALRAVKIAREDKINVGLFKPISIWPFPATRLRQLLKRVSAVIVVEMNLGQIVYEISRLNRRGTKLELLSKVNGELVTPQEILDIIAKVKSEVLDL</sequence>